<dbReference type="Proteomes" id="UP000255367">
    <property type="component" value="Unassembled WGS sequence"/>
</dbReference>
<evidence type="ECO:0000313" key="3">
    <source>
        <dbReference type="EMBL" id="SUP44185.1"/>
    </source>
</evidence>
<dbReference type="Pfam" id="PF01381">
    <property type="entry name" value="HTH_3"/>
    <property type="match status" value="1"/>
</dbReference>
<dbReference type="InterPro" id="IPR050807">
    <property type="entry name" value="TransReg_Diox_bact_type"/>
</dbReference>
<dbReference type="GO" id="GO:0003677">
    <property type="term" value="F:DNA binding"/>
    <property type="evidence" value="ECO:0007669"/>
    <property type="project" value="UniProtKB-KW"/>
</dbReference>
<protein>
    <submittedName>
        <fullName evidence="3">Anaerobic benzoate catabolism transcriptional regulator</fullName>
    </submittedName>
</protein>
<keyword evidence="4" id="KW-1185">Reference proteome</keyword>
<sequence>MDKDIDLKKQAVIKQIGARIAYYRTLRGLTQDELAKRASISSGALGRIERGKYNGNVSIAMLVHIATGLQIEIGMLLNLDGKDQQICLESLQD</sequence>
<keyword evidence="1" id="KW-0238">DNA-binding</keyword>
<dbReference type="SUPFAM" id="SSF47413">
    <property type="entry name" value="lambda repressor-like DNA-binding domains"/>
    <property type="match status" value="1"/>
</dbReference>
<dbReference type="GO" id="GO:0005829">
    <property type="term" value="C:cytosol"/>
    <property type="evidence" value="ECO:0007669"/>
    <property type="project" value="TreeGrafter"/>
</dbReference>
<name>A0A380NNJ3_9FIRM</name>
<dbReference type="PROSITE" id="PS50943">
    <property type="entry name" value="HTH_CROC1"/>
    <property type="match status" value="1"/>
</dbReference>
<dbReference type="CDD" id="cd00093">
    <property type="entry name" value="HTH_XRE"/>
    <property type="match status" value="1"/>
</dbReference>
<accession>A0A380NNJ3</accession>
<dbReference type="Gene3D" id="1.10.260.40">
    <property type="entry name" value="lambda repressor-like DNA-binding domains"/>
    <property type="match status" value="1"/>
</dbReference>
<dbReference type="RefSeq" id="WP_245935705.1">
    <property type="nucleotide sequence ID" value="NZ_UHIO01000001.1"/>
</dbReference>
<dbReference type="InterPro" id="IPR010982">
    <property type="entry name" value="Lambda_DNA-bd_dom_sf"/>
</dbReference>
<evidence type="ECO:0000256" key="1">
    <source>
        <dbReference type="ARBA" id="ARBA00023125"/>
    </source>
</evidence>
<dbReference type="SMART" id="SM00530">
    <property type="entry name" value="HTH_XRE"/>
    <property type="match status" value="1"/>
</dbReference>
<dbReference type="GO" id="GO:0003700">
    <property type="term" value="F:DNA-binding transcription factor activity"/>
    <property type="evidence" value="ECO:0007669"/>
    <property type="project" value="TreeGrafter"/>
</dbReference>
<organism evidence="3 4">
    <name type="scientific">Veillonella criceti</name>
    <dbReference type="NCBI Taxonomy" id="103891"/>
    <lineage>
        <taxon>Bacteria</taxon>
        <taxon>Bacillati</taxon>
        <taxon>Bacillota</taxon>
        <taxon>Negativicutes</taxon>
        <taxon>Veillonellales</taxon>
        <taxon>Veillonellaceae</taxon>
        <taxon>Veillonella</taxon>
    </lineage>
</organism>
<dbReference type="PANTHER" id="PTHR46797:SF1">
    <property type="entry name" value="METHYLPHOSPHONATE SYNTHASE"/>
    <property type="match status" value="1"/>
</dbReference>
<proteinExistence type="predicted"/>
<reference evidence="3 4" key="1">
    <citation type="submission" date="2018-06" db="EMBL/GenBank/DDBJ databases">
        <authorList>
            <consortium name="Pathogen Informatics"/>
            <person name="Doyle S."/>
        </authorList>
    </citation>
    <scope>NUCLEOTIDE SEQUENCE [LARGE SCALE GENOMIC DNA]</scope>
    <source>
        <strain evidence="3 4">NCTC12020</strain>
    </source>
</reference>
<dbReference type="AlphaFoldDB" id="A0A380NNJ3"/>
<gene>
    <name evidence="3" type="ORF">NCTC12020_01542</name>
</gene>
<dbReference type="PANTHER" id="PTHR46797">
    <property type="entry name" value="HTH-TYPE TRANSCRIPTIONAL REGULATOR"/>
    <property type="match status" value="1"/>
</dbReference>
<feature type="domain" description="HTH cro/C1-type" evidence="2">
    <location>
        <begin position="20"/>
        <end position="76"/>
    </location>
</feature>
<evidence type="ECO:0000259" key="2">
    <source>
        <dbReference type="PROSITE" id="PS50943"/>
    </source>
</evidence>
<dbReference type="EMBL" id="UHIO01000001">
    <property type="protein sequence ID" value="SUP44185.1"/>
    <property type="molecule type" value="Genomic_DNA"/>
</dbReference>
<evidence type="ECO:0000313" key="4">
    <source>
        <dbReference type="Proteomes" id="UP000255367"/>
    </source>
</evidence>
<dbReference type="InterPro" id="IPR001387">
    <property type="entry name" value="Cro/C1-type_HTH"/>
</dbReference>